<sequence length="139" mass="14774">MRITGNKPISAVQSRSGKKRADGTTDGFVPDLDGDSHPAASLTSGGAIHGIDSLLALQEVSVEPDSRDLAGRRGHTMLDSLDAMKADLLAGVVSPGRLEDLARQLADRQMSDDAGMEAVIDEIELRVRVELAKHGKYPD</sequence>
<dbReference type="Pfam" id="PF10768">
    <property type="entry name" value="FliX"/>
    <property type="match status" value="1"/>
</dbReference>
<name>F2J435_POLGS</name>
<feature type="region of interest" description="Disordered" evidence="1">
    <location>
        <begin position="1"/>
        <end position="43"/>
    </location>
</feature>
<dbReference type="eggNOG" id="ENOG50330GZ">
    <property type="taxonomic scope" value="Bacteria"/>
</dbReference>
<dbReference type="PATRIC" id="fig|991905.3.peg.1576"/>
<dbReference type="HOGENOM" id="CLU_139719_0_0_5"/>
<gene>
    <name evidence="2" type="ordered locus">SL003B_1533</name>
</gene>
<organism evidence="2 3">
    <name type="scientific">Polymorphum gilvum (strain LMG 25793 / CGMCC 1.9160 / SL003B-26A1)</name>
    <dbReference type="NCBI Taxonomy" id="991905"/>
    <lineage>
        <taxon>Bacteria</taxon>
        <taxon>Pseudomonadati</taxon>
        <taxon>Pseudomonadota</taxon>
        <taxon>Alphaproteobacteria</taxon>
        <taxon>Rhodobacterales</taxon>
        <taxon>Paracoccaceae</taxon>
        <taxon>Polymorphum</taxon>
    </lineage>
</organism>
<keyword evidence="3" id="KW-1185">Reference proteome</keyword>
<evidence type="ECO:0008006" key="4">
    <source>
        <dbReference type="Google" id="ProtNLM"/>
    </source>
</evidence>
<protein>
    <recommendedName>
        <fullName evidence="4">Flagellar assembly regulator FliX</fullName>
    </recommendedName>
</protein>
<accession>F2J435</accession>
<evidence type="ECO:0000256" key="1">
    <source>
        <dbReference type="SAM" id="MobiDB-lite"/>
    </source>
</evidence>
<dbReference type="STRING" id="991905.SL003B_1533"/>
<dbReference type="InterPro" id="IPR019704">
    <property type="entry name" value="Flagellar_assmbl_FliX_class2"/>
</dbReference>
<dbReference type="KEGG" id="pgv:SL003B_1533"/>
<evidence type="ECO:0000313" key="3">
    <source>
        <dbReference type="Proteomes" id="UP000008130"/>
    </source>
</evidence>
<dbReference type="GO" id="GO:0044781">
    <property type="term" value="P:bacterial-type flagellum organization"/>
    <property type="evidence" value="ECO:0007669"/>
    <property type="project" value="InterPro"/>
</dbReference>
<dbReference type="RefSeq" id="WP_013652278.1">
    <property type="nucleotide sequence ID" value="NC_015259.1"/>
</dbReference>
<reference evidence="2 3" key="1">
    <citation type="journal article" date="2011" name="J. Bacteriol.">
        <title>Complete genome sequence of Polymorphum gilvum SL003B-26A1T, a crude oil-degrading bacterium from oil-polluted saline soil.</title>
        <authorList>
            <person name="Li S.G."/>
            <person name="Tang Y.Q."/>
            <person name="Nie Y."/>
            <person name="Cai M."/>
            <person name="Wu X.L."/>
        </authorList>
    </citation>
    <scope>NUCLEOTIDE SEQUENCE [LARGE SCALE GENOMIC DNA]</scope>
    <source>
        <strain evidence="3">LMG 25793 / CGMCC 1.9160 / SL003B-26A1</strain>
    </source>
</reference>
<evidence type="ECO:0000313" key="2">
    <source>
        <dbReference type="EMBL" id="ADZ69961.1"/>
    </source>
</evidence>
<dbReference type="EMBL" id="CP002568">
    <property type="protein sequence ID" value="ADZ69961.1"/>
    <property type="molecule type" value="Genomic_DNA"/>
</dbReference>
<dbReference type="Proteomes" id="UP000008130">
    <property type="component" value="Chromosome"/>
</dbReference>
<proteinExistence type="predicted"/>
<dbReference type="OrthoDB" id="8005693at2"/>
<dbReference type="AlphaFoldDB" id="F2J435"/>